<dbReference type="InterPro" id="IPR000719">
    <property type="entry name" value="Prot_kinase_dom"/>
</dbReference>
<dbReference type="GO" id="GO:0005524">
    <property type="term" value="F:ATP binding"/>
    <property type="evidence" value="ECO:0007669"/>
    <property type="project" value="InterPro"/>
</dbReference>
<dbReference type="Gene3D" id="3.10.20.90">
    <property type="entry name" value="Phosphatidylinositol 3-kinase Catalytic Subunit, Chain A, domain 1"/>
    <property type="match status" value="1"/>
</dbReference>
<dbReference type="Proteomes" id="UP001211065">
    <property type="component" value="Unassembled WGS sequence"/>
</dbReference>
<feature type="region of interest" description="Disordered" evidence="1">
    <location>
        <begin position="458"/>
        <end position="477"/>
    </location>
</feature>
<feature type="compositionally biased region" description="Low complexity" evidence="1">
    <location>
        <begin position="431"/>
        <end position="440"/>
    </location>
</feature>
<dbReference type="Pfam" id="PF00069">
    <property type="entry name" value="Pkinase"/>
    <property type="match status" value="1"/>
</dbReference>
<dbReference type="GO" id="GO:0004672">
    <property type="term" value="F:protein kinase activity"/>
    <property type="evidence" value="ECO:0007669"/>
    <property type="project" value="InterPro"/>
</dbReference>
<dbReference type="InterPro" id="IPR011009">
    <property type="entry name" value="Kinase-like_dom_sf"/>
</dbReference>
<evidence type="ECO:0000313" key="3">
    <source>
        <dbReference type="EMBL" id="KAJ3225598.1"/>
    </source>
</evidence>
<dbReference type="InterPro" id="IPR008271">
    <property type="entry name" value="Ser/Thr_kinase_AS"/>
</dbReference>
<reference evidence="3" key="1">
    <citation type="submission" date="2020-05" db="EMBL/GenBank/DDBJ databases">
        <title>Phylogenomic resolution of chytrid fungi.</title>
        <authorList>
            <person name="Stajich J.E."/>
            <person name="Amses K."/>
            <person name="Simmons R."/>
            <person name="Seto K."/>
            <person name="Myers J."/>
            <person name="Bonds A."/>
            <person name="Quandt C.A."/>
            <person name="Barry K."/>
            <person name="Liu P."/>
            <person name="Grigoriev I."/>
            <person name="Longcore J.E."/>
            <person name="James T.Y."/>
        </authorList>
    </citation>
    <scope>NUCLEOTIDE SEQUENCE</scope>
    <source>
        <strain evidence="3">JEL0476</strain>
    </source>
</reference>
<proteinExistence type="predicted"/>
<evidence type="ECO:0000313" key="4">
    <source>
        <dbReference type="Proteomes" id="UP001211065"/>
    </source>
</evidence>
<protein>
    <submittedName>
        <fullName evidence="3">ATP binding</fullName>
    </submittedName>
</protein>
<dbReference type="EMBL" id="JADGJW010000057">
    <property type="protein sequence ID" value="KAJ3225598.1"/>
    <property type="molecule type" value="Genomic_DNA"/>
</dbReference>
<sequence length="888" mass="100830">MSKLHETTSFNSQNNPATSDQLHRELGNQSLRQSDNGNYNQNYQNDVNLINQQQPEIILTDIHNSERILEVNQTGRYAKLNVMLGKGAYKVVYKGIDREEGFEVAWNTCQTSKSEFMELSNEIEILKRVRHSNIIQFYDYWYNNAEFVFITELMTSGTLREYIKKLHTPNIRILKRWSRQILKGLSYLHGLSIIHRDIKCDNIFINGNHGEVKIGDMGSAKMKIGKKYTVVGTPEFMAPEMYEEKGYNEKVDIYAFGMSLLEMVTGEYPYNECKNAAQIYKKVTMGVKPECLSKVQDPQVLDLITSCLGNEHDRLTATEILEHPFLAVEPEVVLMPNKDDKTHLTMQVVFRGMDRVSVKFDFNVDSDTAEEVVNEMIQEDVLPAMFKQLITGEINQILRDLNDGRESWAEKTSSMKRNKTQTSSNLISEDQQINIPQNSSSPPPHTIDLSLSRSVAGVDGSLPRTGTDPSLPRSNSVTINGASALGKGVSDLDFEDFPTKEYADSMPIDELVRDTANSTNRGSDKVKEWCQKLKAQDIMSVGDLRDLQDEDWTNLGLTVFASRALKNALHGRLRLTGGVSATSPLSLPRNSGTQPPSTFLPQPSIPTSTPTNNVLDSKTKNDQLRSVLISKSKLSKRNVEMAFEILSNNHSKQSLCCIDPSLELLTFLKKFLESKFDLKRKTEHYLKPLILSIGSGSGLFEVLLQNCVEENFDLIAIDKYDTNIFLNQESFITSDTPIEFVLNPSVLVSVYIRNVTILIDYLSFYIKLLKTSANEYIETNGIKTDIGRVLDLVNLEDYIIAALQEKIFKQLFWNRQNERQVLLNEERCAYTDSRQSIVENSNFNETNFSLQQPSPRSTFARRRAAKETFPKAVSRLENCYTLMEQVHL</sequence>
<feature type="region of interest" description="Disordered" evidence="1">
    <location>
        <begin position="408"/>
        <end position="449"/>
    </location>
</feature>
<organism evidence="3 4">
    <name type="scientific">Clydaea vesicula</name>
    <dbReference type="NCBI Taxonomy" id="447962"/>
    <lineage>
        <taxon>Eukaryota</taxon>
        <taxon>Fungi</taxon>
        <taxon>Fungi incertae sedis</taxon>
        <taxon>Chytridiomycota</taxon>
        <taxon>Chytridiomycota incertae sedis</taxon>
        <taxon>Chytridiomycetes</taxon>
        <taxon>Lobulomycetales</taxon>
        <taxon>Lobulomycetaceae</taxon>
        <taxon>Clydaea</taxon>
    </lineage>
</organism>
<dbReference type="Gene3D" id="3.30.200.20">
    <property type="entry name" value="Phosphorylase Kinase, domain 1"/>
    <property type="match status" value="1"/>
</dbReference>
<feature type="region of interest" description="Disordered" evidence="1">
    <location>
        <begin position="580"/>
        <end position="614"/>
    </location>
</feature>
<dbReference type="PROSITE" id="PS00108">
    <property type="entry name" value="PROTEIN_KINASE_ST"/>
    <property type="match status" value="1"/>
</dbReference>
<dbReference type="InterPro" id="IPR050588">
    <property type="entry name" value="WNK_Ser-Thr_kinase"/>
</dbReference>
<evidence type="ECO:0000259" key="2">
    <source>
        <dbReference type="PROSITE" id="PS50011"/>
    </source>
</evidence>
<name>A0AAD5U5Y5_9FUNG</name>
<dbReference type="AlphaFoldDB" id="A0AAD5U5Y5"/>
<feature type="compositionally biased region" description="Polar residues" evidence="1">
    <location>
        <begin position="7"/>
        <end position="20"/>
    </location>
</feature>
<evidence type="ECO:0000256" key="1">
    <source>
        <dbReference type="SAM" id="MobiDB-lite"/>
    </source>
</evidence>
<dbReference type="FunFam" id="1.10.510.10:FF:001565">
    <property type="entry name" value="WNK protein kinase"/>
    <property type="match status" value="1"/>
</dbReference>
<feature type="region of interest" description="Disordered" evidence="1">
    <location>
        <begin position="1"/>
        <end position="20"/>
    </location>
</feature>
<accession>A0AAD5U5Y5</accession>
<feature type="domain" description="Protein kinase" evidence="2">
    <location>
        <begin position="78"/>
        <end position="326"/>
    </location>
</feature>
<comment type="caution">
    <text evidence="3">The sequence shown here is derived from an EMBL/GenBank/DDBJ whole genome shotgun (WGS) entry which is preliminary data.</text>
</comment>
<dbReference type="Gene3D" id="1.10.510.10">
    <property type="entry name" value="Transferase(Phosphotransferase) domain 1"/>
    <property type="match status" value="1"/>
</dbReference>
<dbReference type="SMART" id="SM00220">
    <property type="entry name" value="S_TKc"/>
    <property type="match status" value="1"/>
</dbReference>
<keyword evidence="4" id="KW-1185">Reference proteome</keyword>
<gene>
    <name evidence="3" type="primary">STE11_2</name>
    <name evidence="3" type="ORF">HK099_006538</name>
</gene>
<dbReference type="PANTHER" id="PTHR13902">
    <property type="entry name" value="SERINE/THREONINE-PROTEIN KINASE WNK WITH NO LYSINE -RELATED"/>
    <property type="match status" value="1"/>
</dbReference>
<dbReference type="SUPFAM" id="SSF56112">
    <property type="entry name" value="Protein kinase-like (PK-like)"/>
    <property type="match status" value="1"/>
</dbReference>
<dbReference type="PROSITE" id="PS50011">
    <property type="entry name" value="PROTEIN_KINASE_DOM"/>
    <property type="match status" value="1"/>
</dbReference>
<dbReference type="CDD" id="cd13983">
    <property type="entry name" value="STKc_WNK"/>
    <property type="match status" value="1"/>
</dbReference>
<feature type="compositionally biased region" description="Polar residues" evidence="1">
    <location>
        <begin position="420"/>
        <end position="430"/>
    </location>
</feature>